<evidence type="ECO:0000256" key="3">
    <source>
        <dbReference type="ARBA" id="ARBA00022982"/>
    </source>
</evidence>
<keyword evidence="4 8" id="KW-1015">Disulfide bond</keyword>
<accession>A0A975GEK9</accession>
<dbReference type="PANTHER" id="PTHR45663">
    <property type="entry name" value="GEO12009P1"/>
    <property type="match status" value="1"/>
</dbReference>
<keyword evidence="3" id="KW-0249">Electron transport</keyword>
<evidence type="ECO:0000256" key="6">
    <source>
        <dbReference type="PIRNR" id="PIRNR000077"/>
    </source>
</evidence>
<evidence type="ECO:0000256" key="8">
    <source>
        <dbReference type="PIRSR" id="PIRSR000077-4"/>
    </source>
</evidence>
<evidence type="ECO:0000256" key="4">
    <source>
        <dbReference type="ARBA" id="ARBA00023157"/>
    </source>
</evidence>
<feature type="site" description="Contributes to redox potential value" evidence="7">
    <location>
        <position position="31"/>
    </location>
</feature>
<protein>
    <recommendedName>
        <fullName evidence="6">Thioredoxin</fullName>
    </recommendedName>
</protein>
<name>A0A975GEK9_9BACT</name>
<dbReference type="Pfam" id="PF00085">
    <property type="entry name" value="Thioredoxin"/>
    <property type="match status" value="1"/>
</dbReference>
<dbReference type="PRINTS" id="PR00421">
    <property type="entry name" value="THIOREDOXIN"/>
</dbReference>
<keyword evidence="11" id="KW-1185">Reference proteome</keyword>
<dbReference type="GO" id="GO:0005737">
    <property type="term" value="C:cytoplasm"/>
    <property type="evidence" value="ECO:0007669"/>
    <property type="project" value="TreeGrafter"/>
</dbReference>
<dbReference type="CDD" id="cd02947">
    <property type="entry name" value="TRX_family"/>
    <property type="match status" value="1"/>
</dbReference>
<dbReference type="GO" id="GO:0015035">
    <property type="term" value="F:protein-disulfide reductase activity"/>
    <property type="evidence" value="ECO:0007669"/>
    <property type="project" value="InterPro"/>
</dbReference>
<dbReference type="KEGG" id="dli:dnl_04600"/>
<evidence type="ECO:0000313" key="11">
    <source>
        <dbReference type="Proteomes" id="UP000663720"/>
    </source>
</evidence>
<evidence type="ECO:0000259" key="9">
    <source>
        <dbReference type="PROSITE" id="PS51352"/>
    </source>
</evidence>
<feature type="active site" description="Nucleophile" evidence="7">
    <location>
        <position position="29"/>
    </location>
</feature>
<keyword evidence="5 8" id="KW-0676">Redox-active center</keyword>
<dbReference type="PROSITE" id="PS51352">
    <property type="entry name" value="THIOREDOXIN_2"/>
    <property type="match status" value="1"/>
</dbReference>
<evidence type="ECO:0000256" key="5">
    <source>
        <dbReference type="ARBA" id="ARBA00023284"/>
    </source>
</evidence>
<keyword evidence="2" id="KW-0813">Transport</keyword>
<comment type="similarity">
    <text evidence="1 6">Belongs to the thioredoxin family.</text>
</comment>
<organism evidence="10 11">
    <name type="scientific">Desulfonema limicola</name>
    <dbReference type="NCBI Taxonomy" id="45656"/>
    <lineage>
        <taxon>Bacteria</taxon>
        <taxon>Pseudomonadati</taxon>
        <taxon>Thermodesulfobacteriota</taxon>
        <taxon>Desulfobacteria</taxon>
        <taxon>Desulfobacterales</taxon>
        <taxon>Desulfococcaceae</taxon>
        <taxon>Desulfonema</taxon>
    </lineage>
</organism>
<dbReference type="InterPro" id="IPR036249">
    <property type="entry name" value="Thioredoxin-like_sf"/>
</dbReference>
<dbReference type="EMBL" id="CP061799">
    <property type="protein sequence ID" value="QTA78240.1"/>
    <property type="molecule type" value="Genomic_DNA"/>
</dbReference>
<evidence type="ECO:0000256" key="2">
    <source>
        <dbReference type="ARBA" id="ARBA00022448"/>
    </source>
</evidence>
<dbReference type="PROSITE" id="PS00194">
    <property type="entry name" value="THIOREDOXIN_1"/>
    <property type="match status" value="1"/>
</dbReference>
<feature type="disulfide bond" description="Redox-active" evidence="8">
    <location>
        <begin position="29"/>
        <end position="32"/>
    </location>
</feature>
<dbReference type="InterPro" id="IPR013766">
    <property type="entry name" value="Thioredoxin_domain"/>
</dbReference>
<dbReference type="Gene3D" id="3.40.30.10">
    <property type="entry name" value="Glutaredoxin"/>
    <property type="match status" value="1"/>
</dbReference>
<evidence type="ECO:0000256" key="1">
    <source>
        <dbReference type="ARBA" id="ARBA00008987"/>
    </source>
</evidence>
<dbReference type="PIRSF" id="PIRSF000077">
    <property type="entry name" value="Thioredoxin"/>
    <property type="match status" value="1"/>
</dbReference>
<proteinExistence type="inferred from homology"/>
<feature type="site" description="Contributes to redox potential value" evidence="7">
    <location>
        <position position="30"/>
    </location>
</feature>
<feature type="site" description="Deprotonates C-terminal active site Cys" evidence="7">
    <location>
        <position position="23"/>
    </location>
</feature>
<dbReference type="InterPro" id="IPR017937">
    <property type="entry name" value="Thioredoxin_CS"/>
</dbReference>
<dbReference type="InterPro" id="IPR005746">
    <property type="entry name" value="Thioredoxin"/>
</dbReference>
<reference evidence="10" key="1">
    <citation type="journal article" date="2021" name="Microb. Physiol.">
        <title>Proteogenomic Insights into the Physiology of Marine, Sulfate-Reducing, Filamentous Desulfonema limicola and Desulfonema magnum.</title>
        <authorList>
            <person name="Schnaars V."/>
            <person name="Wohlbrand L."/>
            <person name="Scheve S."/>
            <person name="Hinrichs C."/>
            <person name="Reinhardt R."/>
            <person name="Rabus R."/>
        </authorList>
    </citation>
    <scope>NUCLEOTIDE SEQUENCE</scope>
    <source>
        <strain evidence="10">5ac10</strain>
    </source>
</reference>
<dbReference type="RefSeq" id="WP_207690127.1">
    <property type="nucleotide sequence ID" value="NZ_CP061799.1"/>
</dbReference>
<dbReference type="PANTHER" id="PTHR45663:SF11">
    <property type="entry name" value="GEO12009P1"/>
    <property type="match status" value="1"/>
</dbReference>
<sequence length="115" mass="13166">MQTGDISGREFENQIKSGVSLIDFHAPWCAPCHLQEPIIRFLAKQFNTKAFVSKMNIEKNRETVSRLRIKGIPTLIIFKNGKEVQRFVGLQSAETLSKALEKILLQKTKIQRPSR</sequence>
<dbReference type="Proteomes" id="UP000663720">
    <property type="component" value="Chromosome"/>
</dbReference>
<evidence type="ECO:0000256" key="7">
    <source>
        <dbReference type="PIRSR" id="PIRSR000077-1"/>
    </source>
</evidence>
<evidence type="ECO:0000313" key="10">
    <source>
        <dbReference type="EMBL" id="QTA78240.1"/>
    </source>
</evidence>
<gene>
    <name evidence="10" type="primary">trxA1</name>
    <name evidence="10" type="ORF">dnl_04600</name>
</gene>
<feature type="active site" description="Nucleophile" evidence="7">
    <location>
        <position position="32"/>
    </location>
</feature>
<feature type="domain" description="Thioredoxin" evidence="9">
    <location>
        <begin position="1"/>
        <end position="105"/>
    </location>
</feature>
<dbReference type="SUPFAM" id="SSF52833">
    <property type="entry name" value="Thioredoxin-like"/>
    <property type="match status" value="1"/>
</dbReference>
<dbReference type="AlphaFoldDB" id="A0A975GEK9"/>